<accession>A0A7J6WY09</accession>
<dbReference type="Proteomes" id="UP000554482">
    <property type="component" value="Unassembled WGS sequence"/>
</dbReference>
<organism evidence="1 2">
    <name type="scientific">Thalictrum thalictroides</name>
    <name type="common">Rue-anemone</name>
    <name type="synonym">Anemone thalictroides</name>
    <dbReference type="NCBI Taxonomy" id="46969"/>
    <lineage>
        <taxon>Eukaryota</taxon>
        <taxon>Viridiplantae</taxon>
        <taxon>Streptophyta</taxon>
        <taxon>Embryophyta</taxon>
        <taxon>Tracheophyta</taxon>
        <taxon>Spermatophyta</taxon>
        <taxon>Magnoliopsida</taxon>
        <taxon>Ranunculales</taxon>
        <taxon>Ranunculaceae</taxon>
        <taxon>Thalictroideae</taxon>
        <taxon>Thalictrum</taxon>
    </lineage>
</organism>
<dbReference type="EMBL" id="JABWDY010008283">
    <property type="protein sequence ID" value="KAF5202314.1"/>
    <property type="molecule type" value="Genomic_DNA"/>
</dbReference>
<gene>
    <name evidence="1" type="ORF">FRX31_008100</name>
</gene>
<dbReference type="AlphaFoldDB" id="A0A7J6WY09"/>
<protein>
    <submittedName>
        <fullName evidence="1">Uncharacterized protein</fullName>
    </submittedName>
</protein>
<proteinExistence type="predicted"/>
<name>A0A7J6WY09_THATH</name>
<evidence type="ECO:0000313" key="2">
    <source>
        <dbReference type="Proteomes" id="UP000554482"/>
    </source>
</evidence>
<keyword evidence="2" id="KW-1185">Reference proteome</keyword>
<evidence type="ECO:0000313" key="1">
    <source>
        <dbReference type="EMBL" id="KAF5202314.1"/>
    </source>
</evidence>
<reference evidence="1 2" key="1">
    <citation type="submission" date="2020-06" db="EMBL/GenBank/DDBJ databases">
        <title>Transcriptomic and genomic resources for Thalictrum thalictroides and T. hernandezii: Facilitating candidate gene discovery in an emerging model plant lineage.</title>
        <authorList>
            <person name="Arias T."/>
            <person name="Riano-Pachon D.M."/>
            <person name="Di Stilio V.S."/>
        </authorList>
    </citation>
    <scope>NUCLEOTIDE SEQUENCE [LARGE SCALE GENOMIC DNA]</scope>
    <source>
        <strain evidence="2">cv. WT478/WT964</strain>
        <tissue evidence="1">Leaves</tissue>
    </source>
</reference>
<sequence length="69" mass="7587">MLASIPSTSVISNVNDKLTLLVVLEYLLHFVVCLDSEHYNLQGALSNVGITPVSPTLDALDYYSDPRHL</sequence>
<comment type="caution">
    <text evidence="1">The sequence shown here is derived from an EMBL/GenBank/DDBJ whole genome shotgun (WGS) entry which is preliminary data.</text>
</comment>